<evidence type="ECO:0000313" key="3">
    <source>
        <dbReference type="Proteomes" id="UP000746612"/>
    </source>
</evidence>
<evidence type="ECO:0000256" key="1">
    <source>
        <dbReference type="SAM" id="MobiDB-lite"/>
    </source>
</evidence>
<sequence length="1506" mass="167244">MPPYAADLETWWLGSGYHLIKELMNTATSGLDPWQCGFAPQMKSRLVAFDQDTATIAQIKKDWPAIRAARCIDYDANSRKYAKYVASTIFRKPENGGINFDLAMNGLGYLDAIEIRRLRLIEAADVAIQDASETWPPMLHELERTSSANFKKLHGGLRILTEELAKDASHRKEAAQIMALLNALMPSSVFMGPEDDVDPAPHSSGVRDSVRFAVFEYLISEDCFTQERQEVIKMKLRCWSDISDYTGVRDAMARYCEEFKKVEELSLRLMNKLEKRAGTVSYHAVSANSPMVPTTDTSCNSGPQDNFTQVESTVLMPNASLDNKGSSKKPPTIPQPPLSFHPLLRGMPGRELSAAKTDIALLARDTSQPPVACYPNDLSKTLFYQHPLARELEMTTLEQVKLGLLLPAELVDHRDYYEDEADEDVSLASPHAPNPDKLKVHPAPGVLDKIKKEGHYQPAPAESTRLEDTHLQPLDECISNSNKNQPSHVMHPPMFTGNVPQFEPFAGTDHQKLSFDDTSHEASSVSQVVEQSPGQSIAQDTEESHSQQEEPERENPPPLVCKLAKPRISPMEYARMYLLEKSAASRENRECELPRPDMQWHWTPGYKKFFIIPRIPETIQRDLVPADANSVPNTDVDESNRGHKAPEPTEEKDPFGHMRLSLHLGEAALFPVFPGSTDFKGSDEGTPYQGSSKATEASNSIDAREGKYPIMQHRETGPAGGRVEDWRPMSEYETDVDDEESDTTTPIGVGDDKSTNLKPKKATQGDTHSPTAQTLEVQDRPRVHIATEELGECSSGSHKSFETAARNEFPDQADVKAEDDAGNLTLSGQLSRVCTKDMSVLDFATPRTKGKTMDDTSNHLNTICGRSPLARFPIVVQPTNRLTPGTLTKRVVDSSGGQLLSENIRQAQLISSPREKPPQGLNADLWDIDAESMLSELKPEPLQINRQRPRANTGDDRRWSRMFNGLNADVPSSLGMIRLNTSPAVDHEFAVANVDDDDGYTATESDLTPRASGTDIRNAANVTPTPRGLQRSTSTIITPTQPNRRLHHQASYNLDNVEHSGFTPEHRRESITYGTFPRSGVMLNLRDTQARLRYPLHSPEESQLSRSLDDTTPKAKHFNGASETDRNKQSSIKEWVKSIAITPRKPKIASHARIGDHRDSSASGDQVASYGTLDQQNVQPFLTTSTRDFSQSQKLQKQRSKPKHTPSSTHPFPKQDVDTQGRAQSPVSPTREQALAHRRTPSPSEQGSIAVPLTPSGIGSVLRRRVRSGYSTPGTPRTPRTPASPQLAWRPFDDDQPEPPCVLPWLSNNREVKREKEKRVAFFREKAELELEDKQSPKRPSRRSSFGSTILGDHTNRDNPAVVNLMSNESLVTWTNFIQDAPEPLFSSPPPPVPPLPTESQLNIALGRLRQAQTPSRAAVGVETLLVTSYRARKPQGLKVDTDWARQAGQDGSRTPSRHRGTKPASGSSNRTTLRFDGRQMGLGQAEAEEERQGSGQDGEIISRRK</sequence>
<accession>A0A9N8NG58</accession>
<feature type="region of interest" description="Disordered" evidence="1">
    <location>
        <begin position="421"/>
        <end position="440"/>
    </location>
</feature>
<feature type="region of interest" description="Disordered" evidence="1">
    <location>
        <begin position="1004"/>
        <end position="1033"/>
    </location>
</feature>
<dbReference type="EMBL" id="CAJPIJ010000094">
    <property type="protein sequence ID" value="CAG1973211.1"/>
    <property type="molecule type" value="Genomic_DNA"/>
</dbReference>
<feature type="region of interest" description="Disordered" evidence="1">
    <location>
        <begin position="1330"/>
        <end position="1360"/>
    </location>
</feature>
<feature type="compositionally biased region" description="Basic and acidic residues" evidence="1">
    <location>
        <begin position="542"/>
        <end position="555"/>
    </location>
</feature>
<dbReference type="Proteomes" id="UP000746612">
    <property type="component" value="Unassembled WGS sequence"/>
</dbReference>
<feature type="region of interest" description="Disordered" evidence="1">
    <location>
        <begin position="1146"/>
        <end position="1167"/>
    </location>
</feature>
<feature type="region of interest" description="Disordered" evidence="1">
    <location>
        <begin position="1186"/>
        <end position="1287"/>
    </location>
</feature>
<feature type="compositionally biased region" description="Acidic residues" evidence="1">
    <location>
        <begin position="732"/>
        <end position="742"/>
    </location>
</feature>
<feature type="region of interest" description="Disordered" evidence="1">
    <location>
        <begin position="1096"/>
        <end position="1131"/>
    </location>
</feature>
<evidence type="ECO:0000313" key="2">
    <source>
        <dbReference type="EMBL" id="CAG1973211.1"/>
    </source>
</evidence>
<name>A0A9N8NG58_GIBZA</name>
<comment type="caution">
    <text evidence="2">The sequence shown here is derived from an EMBL/GenBank/DDBJ whole genome shotgun (WGS) entry which is preliminary data.</text>
</comment>
<feature type="compositionally biased region" description="Polar residues" evidence="1">
    <location>
        <begin position="1221"/>
        <end position="1231"/>
    </location>
</feature>
<feature type="compositionally biased region" description="Low complexity" evidence="1">
    <location>
        <begin position="523"/>
        <end position="536"/>
    </location>
</feature>
<organism evidence="2 3">
    <name type="scientific">Gibberella zeae</name>
    <name type="common">Wheat head blight fungus</name>
    <name type="synonym">Fusarium graminearum</name>
    <dbReference type="NCBI Taxonomy" id="5518"/>
    <lineage>
        <taxon>Eukaryota</taxon>
        <taxon>Fungi</taxon>
        <taxon>Dikarya</taxon>
        <taxon>Ascomycota</taxon>
        <taxon>Pezizomycotina</taxon>
        <taxon>Sordariomycetes</taxon>
        <taxon>Hypocreomycetidae</taxon>
        <taxon>Hypocreales</taxon>
        <taxon>Nectriaceae</taxon>
        <taxon>Fusarium</taxon>
    </lineage>
</organism>
<gene>
    <name evidence="2" type="ORF">MDCFG202_LOCUS117503</name>
</gene>
<feature type="compositionally biased region" description="Polar residues" evidence="1">
    <location>
        <begin position="1020"/>
        <end position="1033"/>
    </location>
</feature>
<protein>
    <submittedName>
        <fullName evidence="2">Uncharacterized protein</fullName>
    </submittedName>
</protein>
<feature type="compositionally biased region" description="Basic and acidic residues" evidence="1">
    <location>
        <begin position="509"/>
        <end position="520"/>
    </location>
</feature>
<feature type="compositionally biased region" description="Low complexity" evidence="1">
    <location>
        <begin position="1272"/>
        <end position="1281"/>
    </location>
</feature>
<feature type="compositionally biased region" description="Polar residues" evidence="1">
    <location>
        <begin position="764"/>
        <end position="776"/>
    </location>
</feature>
<feature type="compositionally biased region" description="Basic and acidic residues" evidence="1">
    <location>
        <begin position="702"/>
        <end position="730"/>
    </location>
</feature>
<feature type="compositionally biased region" description="Polar residues" evidence="1">
    <location>
        <begin position="688"/>
        <end position="701"/>
    </location>
</feature>
<reference evidence="2" key="1">
    <citation type="submission" date="2021-03" db="EMBL/GenBank/DDBJ databases">
        <authorList>
            <person name="Alouane T."/>
            <person name="Langin T."/>
            <person name="Bonhomme L."/>
        </authorList>
    </citation>
    <scope>NUCLEOTIDE SEQUENCE</scope>
    <source>
        <strain evidence="2">MDC_Fg202</strain>
    </source>
</reference>
<feature type="region of interest" description="Disordered" evidence="1">
    <location>
        <begin position="1438"/>
        <end position="1506"/>
    </location>
</feature>
<feature type="region of interest" description="Disordered" evidence="1">
    <location>
        <begin position="503"/>
        <end position="561"/>
    </location>
</feature>
<proteinExistence type="predicted"/>
<feature type="region of interest" description="Disordered" evidence="1">
    <location>
        <begin position="675"/>
        <end position="782"/>
    </location>
</feature>
<feature type="region of interest" description="Disordered" evidence="1">
    <location>
        <begin position="627"/>
        <end position="655"/>
    </location>
</feature>
<feature type="compositionally biased region" description="Basic and acidic residues" evidence="1">
    <location>
        <begin position="638"/>
        <end position="655"/>
    </location>
</feature>